<proteinExistence type="predicted"/>
<comment type="caution">
    <text evidence="1">The sequence shown here is derived from an EMBL/GenBank/DDBJ whole genome shotgun (WGS) entry which is preliminary data.</text>
</comment>
<dbReference type="AlphaFoldDB" id="A0A943A442"/>
<dbReference type="EMBL" id="JAGZMU010000005">
    <property type="protein sequence ID" value="MBS4893772.1"/>
    <property type="molecule type" value="Genomic_DNA"/>
</dbReference>
<name>A0A943A442_VEIPA</name>
<evidence type="ECO:0000313" key="2">
    <source>
        <dbReference type="Proteomes" id="UP000778864"/>
    </source>
</evidence>
<reference evidence="1" key="1">
    <citation type="submission" date="2021-02" db="EMBL/GenBank/DDBJ databases">
        <title>Infant gut strain persistence is associated with maternal origin, phylogeny, and functional potential including surface adhesion and iron acquisition.</title>
        <authorList>
            <person name="Lou Y.C."/>
        </authorList>
    </citation>
    <scope>NUCLEOTIDE SEQUENCE</scope>
    <source>
        <strain evidence="1">L3_108_031G1_dasL3_108_031G1_concoct_20</strain>
    </source>
</reference>
<dbReference type="Proteomes" id="UP000778864">
    <property type="component" value="Unassembled WGS sequence"/>
</dbReference>
<evidence type="ECO:0000313" key="1">
    <source>
        <dbReference type="EMBL" id="MBS4893772.1"/>
    </source>
</evidence>
<accession>A0A943A442</accession>
<protein>
    <submittedName>
        <fullName evidence="1">Uncharacterized protein</fullName>
    </submittedName>
</protein>
<dbReference type="RefSeq" id="WP_278468045.1">
    <property type="nucleotide sequence ID" value="NZ_JAGZMU010000005.1"/>
</dbReference>
<sequence>MFCRNKDFETLKHMAKYQALHCETVYCNECRKQQKCLNDGRIAFFEGIGYAQTHTLWLNNSCSLTKEGHPDYKTWLKEN</sequence>
<gene>
    <name evidence="1" type="ORF">KHZ90_08355</name>
</gene>
<organism evidence="1 2">
    <name type="scientific">Veillonella parvula</name>
    <name type="common">Staphylococcus parvulus</name>
    <dbReference type="NCBI Taxonomy" id="29466"/>
    <lineage>
        <taxon>Bacteria</taxon>
        <taxon>Bacillati</taxon>
        <taxon>Bacillota</taxon>
        <taxon>Negativicutes</taxon>
        <taxon>Veillonellales</taxon>
        <taxon>Veillonellaceae</taxon>
        <taxon>Veillonella</taxon>
    </lineage>
</organism>